<dbReference type="Pfam" id="PF03148">
    <property type="entry name" value="Tektin"/>
    <property type="match status" value="1"/>
</dbReference>
<evidence type="ECO:0000256" key="4">
    <source>
        <dbReference type="ARBA" id="ARBA00022490"/>
    </source>
</evidence>
<comment type="similarity">
    <text evidence="2">Belongs to the tektin family.</text>
</comment>
<evidence type="ECO:0000259" key="12">
    <source>
        <dbReference type="Pfam" id="PF22528"/>
    </source>
</evidence>
<dbReference type="GO" id="GO:0005634">
    <property type="term" value="C:nucleus"/>
    <property type="evidence" value="ECO:0007669"/>
    <property type="project" value="TreeGrafter"/>
</dbReference>
<dbReference type="Pfam" id="PF22528">
    <property type="entry name" value="PRMT_C"/>
    <property type="match status" value="2"/>
</dbReference>
<dbReference type="Pfam" id="PF06325">
    <property type="entry name" value="PrmA"/>
    <property type="match status" value="1"/>
</dbReference>
<dbReference type="GO" id="GO:0032259">
    <property type="term" value="P:methylation"/>
    <property type="evidence" value="ECO:0007669"/>
    <property type="project" value="UniProtKB-KW"/>
</dbReference>
<dbReference type="VEuPathDB" id="VectorBase:LLOJ007172"/>
<keyword evidence="7 10" id="KW-0949">S-adenosyl-L-methionine</keyword>
<dbReference type="InterPro" id="IPR029063">
    <property type="entry name" value="SAM-dependent_MTases_sf"/>
</dbReference>
<dbReference type="InterPro" id="IPR055135">
    <property type="entry name" value="PRMT_dom"/>
</dbReference>
<evidence type="ECO:0000313" key="13">
    <source>
        <dbReference type="EnsemblMetazoa" id="LLOJ007172-PA"/>
    </source>
</evidence>
<dbReference type="CDD" id="cd02440">
    <property type="entry name" value="AdoMet_MTases"/>
    <property type="match status" value="1"/>
</dbReference>
<evidence type="ECO:0000256" key="6">
    <source>
        <dbReference type="ARBA" id="ARBA00022679"/>
    </source>
</evidence>
<dbReference type="GO" id="GO:0060294">
    <property type="term" value="P:cilium movement involved in cell motility"/>
    <property type="evidence" value="ECO:0007669"/>
    <property type="project" value="InterPro"/>
</dbReference>
<dbReference type="Gene3D" id="2.70.160.11">
    <property type="entry name" value="Hnrnp arginine n-methyltransferase1"/>
    <property type="match status" value="2"/>
</dbReference>
<dbReference type="GO" id="GO:0005929">
    <property type="term" value="C:cilium"/>
    <property type="evidence" value="ECO:0007669"/>
    <property type="project" value="UniProtKB-ARBA"/>
</dbReference>
<accession>A0A1B0CQM3</accession>
<sequence length="1157" mass="131982">MLKTLRCLCPISGRFSQQVLSAVMSTFAQVFNPISGQMEWEVRSSDYDFYQEVARSDYGDMLHDQERNQKYYTALKGAIASLHSRGLKANVLDIGTGTGLLSMMAVASGADTVVACEAFKPMADCAERIIARNGMSEKIKLIKLRSTEIKIGRDMEARANILVTEVFDTELIGEGAIDIFRHAHRNLLEPGATVIPHFARIYAQVVESPLVAAFNKPKMLATLDGEVLLKTPTEIVNCPGSTSLHEVQLNQLPLDSFRTLTEPQEVFAFDLSGKTELENDRRHVVECKSLQTGTVQAVFMWWDLQMDDRGEILLSCAPFWAHPDFAALKSHASARKPLSNVIPWRDHWMQALYYLPQDVTVQQGQSFSLVAYHDALSLWFDVTTNIPEERTLSPPFCTCGFHVACSRTRIGQINDHQRNKKYLRLLEEIPAAAKVLAIGDGSLLGLATAKMANWTYYLNFNYFSEKITKLYVTANGLNNVTIVNNVESIEKDLQAVTHVVAEPHFNTSILPWDNLFFFKFIKTRLADLLPADVTISPAKCDIEAVPVEFLDLHKIRKPLRNVENFNIEKASALADSKFEAHPLWEYPCLALADPMKISSVDIENFPESSNTFTTTSKFKSSGSCNGVAFWVVWHLDRSGSDKLKISTGPRETIEPGKFIKWDTFTKQGVFFVVDPIPVTMEQSYQLDVKFSATAGPVECKLSLSLDDGGVEISFLEGFFSSLQGAMASKSVVISEKPVKHVGLSDWQARLNEARSVATSRRNDAFEVRHEARNLRNEKDIQARWDCYHNTKRLEDRIGEVSQWRESLEECLGRVEREIEILRAEKAQTERELEALAVPLTVVSECLATRDSRREVEMTYDEAEKELKLELALVEKDQIMLRDQCQGAWEKLNALEDVRFQLNLEICNKKEAEKIDTEQMHLNKFSSNTTFKNNPQRIPKESFTHDGWLTNTKNVKTLAENELKDTYALRESLFVCRERSRNELHAQQDQVDHTIRRRIFETQRARNELKWQVVKTEEEMNRCLAEIEAIEKTIDDKREVLKLAESRQENRFARPGFELCRDDPFHGLCDEITQLRSTLNTLTDQLNVTKGNYSTLEDQHCRLARDLENKEHSMMVEVRTLDQRERLKSWQGKECRSQTGRNIQLTRMEHEIPRSSYA</sequence>
<evidence type="ECO:0000256" key="9">
    <source>
        <dbReference type="ARBA" id="ARBA00025081"/>
    </source>
</evidence>
<dbReference type="FunFam" id="3.40.50.150:FF:000070">
    <property type="entry name" value="Protein arginine N-methyltransferase 7"/>
    <property type="match status" value="1"/>
</dbReference>
<comment type="function">
    <text evidence="9">Essential arginine methyltransferase that can both catalyze the formation of omega-N monomethylarginine (MMA) and symmetrical dimethylarginine (sDMA). Specifically mediates the symmetrical dimethylation of arginine residues in the small nuclear ribonucleoproteins SmD1 and SmD3.</text>
</comment>
<evidence type="ECO:0000256" key="11">
    <source>
        <dbReference type="SAM" id="Coils"/>
    </source>
</evidence>
<dbReference type="PROSITE" id="PS51678">
    <property type="entry name" value="SAM_MT_PRMT"/>
    <property type="match status" value="2"/>
</dbReference>
<feature type="domain" description="Protein arginine N-methyltransferase" evidence="12">
    <location>
        <begin position="544"/>
        <end position="692"/>
    </location>
</feature>
<evidence type="ECO:0000256" key="7">
    <source>
        <dbReference type="ARBA" id="ARBA00022691"/>
    </source>
</evidence>
<keyword evidence="6 10" id="KW-0808">Transferase</keyword>
<keyword evidence="14" id="KW-1185">Reference proteome</keyword>
<dbReference type="VEuPathDB" id="VectorBase:LLONM1_005165"/>
<proteinExistence type="inferred from homology"/>
<dbReference type="PANTHER" id="PTHR19960">
    <property type="entry name" value="TEKTIN"/>
    <property type="match status" value="1"/>
</dbReference>
<dbReference type="Gene3D" id="3.40.50.150">
    <property type="entry name" value="Vaccinia Virus protein VP39"/>
    <property type="match status" value="2"/>
</dbReference>
<organism evidence="13 14">
    <name type="scientific">Lutzomyia longipalpis</name>
    <name type="common">Sand fly</name>
    <dbReference type="NCBI Taxonomy" id="7200"/>
    <lineage>
        <taxon>Eukaryota</taxon>
        <taxon>Metazoa</taxon>
        <taxon>Ecdysozoa</taxon>
        <taxon>Arthropoda</taxon>
        <taxon>Hexapoda</taxon>
        <taxon>Insecta</taxon>
        <taxon>Pterygota</taxon>
        <taxon>Neoptera</taxon>
        <taxon>Endopterygota</taxon>
        <taxon>Diptera</taxon>
        <taxon>Nematocera</taxon>
        <taxon>Psychodoidea</taxon>
        <taxon>Psychodidae</taxon>
        <taxon>Lutzomyia</taxon>
        <taxon>Lutzomyia</taxon>
    </lineage>
</organism>
<dbReference type="GO" id="GO:0015630">
    <property type="term" value="C:microtubule cytoskeleton"/>
    <property type="evidence" value="ECO:0007669"/>
    <property type="project" value="TreeGrafter"/>
</dbReference>
<dbReference type="InterPro" id="IPR048256">
    <property type="entry name" value="Tektin-like"/>
</dbReference>
<keyword evidence="5 10" id="KW-0489">Methyltransferase</keyword>
<evidence type="ECO:0000256" key="2">
    <source>
        <dbReference type="ARBA" id="ARBA00007209"/>
    </source>
</evidence>
<dbReference type="GO" id="GO:0060271">
    <property type="term" value="P:cilium assembly"/>
    <property type="evidence" value="ECO:0007669"/>
    <property type="project" value="TreeGrafter"/>
</dbReference>
<dbReference type="AlphaFoldDB" id="A0A1B0CQM3"/>
<dbReference type="GO" id="GO:0005737">
    <property type="term" value="C:cytoplasm"/>
    <property type="evidence" value="ECO:0007669"/>
    <property type="project" value="UniProtKB-SubCell"/>
</dbReference>
<dbReference type="Proteomes" id="UP000092461">
    <property type="component" value="Unassembled WGS sequence"/>
</dbReference>
<dbReference type="FunFam" id="2.70.160.11:FF:000014">
    <property type="entry name" value="Protein arginine N-methyltransferase 7"/>
    <property type="match status" value="1"/>
</dbReference>
<reference evidence="13" key="1">
    <citation type="submission" date="2020-05" db="UniProtKB">
        <authorList>
            <consortium name="EnsemblMetazoa"/>
        </authorList>
    </citation>
    <scope>IDENTIFICATION</scope>
    <source>
        <strain evidence="13">Jacobina</strain>
    </source>
</reference>
<evidence type="ECO:0000256" key="1">
    <source>
        <dbReference type="ARBA" id="ARBA00004496"/>
    </source>
</evidence>
<dbReference type="EMBL" id="AJWK01023760">
    <property type="status" value="NOT_ANNOTATED_CDS"/>
    <property type="molecule type" value="Genomic_DNA"/>
</dbReference>
<dbReference type="GO" id="GO:0016274">
    <property type="term" value="F:protein-arginine N-methyltransferase activity"/>
    <property type="evidence" value="ECO:0007669"/>
    <property type="project" value="InterPro"/>
</dbReference>
<evidence type="ECO:0000313" key="14">
    <source>
        <dbReference type="Proteomes" id="UP000092461"/>
    </source>
</evidence>
<evidence type="ECO:0000256" key="5">
    <source>
        <dbReference type="ARBA" id="ARBA00022603"/>
    </source>
</evidence>
<evidence type="ECO:0000256" key="10">
    <source>
        <dbReference type="PROSITE-ProRule" id="PRU01015"/>
    </source>
</evidence>
<dbReference type="VEuPathDB" id="VectorBase:LLONM1_001878"/>
<feature type="coiled-coil region" evidence="11">
    <location>
        <begin position="804"/>
        <end position="872"/>
    </location>
</feature>
<dbReference type="FunFam" id="3.40.50.150:FF:000071">
    <property type="entry name" value="Protein arginine N-methyltransferase 7"/>
    <property type="match status" value="1"/>
</dbReference>
<evidence type="ECO:0000256" key="3">
    <source>
        <dbReference type="ARBA" id="ARBA00018773"/>
    </source>
</evidence>
<evidence type="ECO:0000256" key="8">
    <source>
        <dbReference type="ARBA" id="ARBA00022737"/>
    </source>
</evidence>
<dbReference type="InterPro" id="IPR000435">
    <property type="entry name" value="Tektins"/>
</dbReference>
<dbReference type="InterPro" id="IPR025799">
    <property type="entry name" value="Arg_MeTrfase"/>
</dbReference>
<keyword evidence="11" id="KW-0175">Coiled coil</keyword>
<protein>
    <recommendedName>
        <fullName evidence="3">Protein arginine N-methyltransferase 7</fullName>
    </recommendedName>
</protein>
<dbReference type="PANTHER" id="PTHR19960:SF7">
    <property type="entry name" value="TEKTIN"/>
    <property type="match status" value="1"/>
</dbReference>
<keyword evidence="8" id="KW-0677">Repeat</keyword>
<dbReference type="EnsemblMetazoa" id="LLOJ007172-RA">
    <property type="protein sequence ID" value="LLOJ007172-PA"/>
    <property type="gene ID" value="LLOJ007172"/>
</dbReference>
<dbReference type="SUPFAM" id="SSF53335">
    <property type="entry name" value="S-adenosyl-L-methionine-dependent methyltransferases"/>
    <property type="match status" value="2"/>
</dbReference>
<feature type="domain" description="Protein arginine N-methyltransferase" evidence="12">
    <location>
        <begin position="254"/>
        <end position="370"/>
    </location>
</feature>
<keyword evidence="4" id="KW-0963">Cytoplasm</keyword>
<feature type="coiled-coil region" evidence="11">
    <location>
        <begin position="1005"/>
        <end position="1046"/>
    </location>
</feature>
<comment type="subcellular location">
    <subcellularLocation>
        <location evidence="1">Cytoplasm</location>
    </subcellularLocation>
</comment>
<name>A0A1B0CQM3_LUTLO</name>